<gene>
    <name evidence="5" type="ORF">QNH46_06885</name>
</gene>
<dbReference type="RefSeq" id="WP_283927456.1">
    <property type="nucleotide sequence ID" value="NZ_CP126084.1"/>
</dbReference>
<sequence length="431" mass="47288">MSRTIAIIGLGYVGLPLAAAFLEKQYSVIGIDLDQDKIRSLKRGQSYIADVADEVIENAVQQGRLSVSNDFSNIKSAECIIICVPTPLTKEHVPDLSFLTDAAKSLKDHLQPGQLVTLESSTYPGTTREVLLPLLEQSGLTTGKNLFIGFSPERVDPGNEEFPLTGIPKIVSGVTENCANRTEQLYQTVFSKVIKVSSTDTAEMTKLLENTFRFVNISFINEFAVLCDKLNINVWEVVEAASSKPFGYTAFYPGPGIGGHCIPVDPHYLQWKTQQIGGSSSFIELSSRINESMPAYVLSKVKEAIGHDELKGRRILVLGVTFKKNVADVRGSSSIELIRLLVREGAKVLYYDPYIKELDIEGVALQSTQASESEFRLADCVIIATDHRELPLLEVLEYSRLVFDTRNATAGLAGKAKVIVLGGGRIDRAQE</sequence>
<dbReference type="Pfam" id="PF00984">
    <property type="entry name" value="UDPG_MGDP_dh"/>
    <property type="match status" value="1"/>
</dbReference>
<dbReference type="InterPro" id="IPR036220">
    <property type="entry name" value="UDP-Glc/GDP-Man_DH_C_sf"/>
</dbReference>
<dbReference type="PANTHER" id="PTHR43491">
    <property type="entry name" value="UDP-N-ACETYL-D-MANNOSAMINE DEHYDROGENASE"/>
    <property type="match status" value="1"/>
</dbReference>
<dbReference type="SUPFAM" id="SSF48179">
    <property type="entry name" value="6-phosphogluconate dehydrogenase C-terminal domain-like"/>
    <property type="match status" value="1"/>
</dbReference>
<dbReference type="InterPro" id="IPR028359">
    <property type="entry name" value="UDP_ManNAc/GlcNAc_DH"/>
</dbReference>
<dbReference type="Pfam" id="PF03720">
    <property type="entry name" value="UDPG_MGDP_dh_C"/>
    <property type="match status" value="1"/>
</dbReference>
<comment type="similarity">
    <text evidence="3">Belongs to the UDP-glucose/GDP-mannose dehydrogenase family.</text>
</comment>
<dbReference type="EMBL" id="CP126084">
    <property type="protein sequence ID" value="WHX50379.1"/>
    <property type="molecule type" value="Genomic_DNA"/>
</dbReference>
<dbReference type="Gene3D" id="3.40.50.720">
    <property type="entry name" value="NAD(P)-binding Rossmann-like Domain"/>
    <property type="match status" value="2"/>
</dbReference>
<dbReference type="PIRSF" id="PIRSF000124">
    <property type="entry name" value="UDPglc_GDPman_dh"/>
    <property type="match status" value="1"/>
</dbReference>
<dbReference type="PIRSF" id="PIRSF500136">
    <property type="entry name" value="UDP_ManNAc_DH"/>
    <property type="match status" value="1"/>
</dbReference>
<dbReference type="AlphaFoldDB" id="A0AA95L1U2"/>
<dbReference type="SUPFAM" id="SSF51735">
    <property type="entry name" value="NAD(P)-binding Rossmann-fold domains"/>
    <property type="match status" value="1"/>
</dbReference>
<accession>A0AA95L1U2</accession>
<protein>
    <submittedName>
        <fullName evidence="5">Nucleotide sugar dehydrogenase</fullName>
    </submittedName>
</protein>
<dbReference type="Pfam" id="PF03721">
    <property type="entry name" value="UDPG_MGDP_dh_N"/>
    <property type="match status" value="1"/>
</dbReference>
<dbReference type="PANTHER" id="PTHR43491:SF1">
    <property type="entry name" value="UDP-N-ACETYL-D-MANNOSAMINE DEHYDROGENASE"/>
    <property type="match status" value="1"/>
</dbReference>
<dbReference type="InterPro" id="IPR014026">
    <property type="entry name" value="UDP-Glc/GDP-Man_DH_dimer"/>
</dbReference>
<keyword evidence="1" id="KW-0560">Oxidoreductase</keyword>
<dbReference type="Proteomes" id="UP001177943">
    <property type="component" value="Chromosome"/>
</dbReference>
<feature type="domain" description="UDP-glucose/GDP-mannose dehydrogenase C-terminal" evidence="4">
    <location>
        <begin position="316"/>
        <end position="411"/>
    </location>
</feature>
<dbReference type="GO" id="GO:0051287">
    <property type="term" value="F:NAD binding"/>
    <property type="evidence" value="ECO:0007669"/>
    <property type="project" value="InterPro"/>
</dbReference>
<dbReference type="InterPro" id="IPR008927">
    <property type="entry name" value="6-PGluconate_DH-like_C_sf"/>
</dbReference>
<organism evidence="5 6">
    <name type="scientific">Paenibacillus woosongensis</name>
    <dbReference type="NCBI Taxonomy" id="307580"/>
    <lineage>
        <taxon>Bacteria</taxon>
        <taxon>Bacillati</taxon>
        <taxon>Bacillota</taxon>
        <taxon>Bacilli</taxon>
        <taxon>Bacillales</taxon>
        <taxon>Paenibacillaceae</taxon>
        <taxon>Paenibacillus</taxon>
    </lineage>
</organism>
<dbReference type="InterPro" id="IPR001732">
    <property type="entry name" value="UDP-Glc/GDP-Man_DH_N"/>
</dbReference>
<evidence type="ECO:0000256" key="1">
    <source>
        <dbReference type="ARBA" id="ARBA00023002"/>
    </source>
</evidence>
<dbReference type="SMART" id="SM00984">
    <property type="entry name" value="UDPG_MGDP_dh_C"/>
    <property type="match status" value="1"/>
</dbReference>
<proteinExistence type="inferred from homology"/>
<evidence type="ECO:0000256" key="2">
    <source>
        <dbReference type="ARBA" id="ARBA00023027"/>
    </source>
</evidence>
<dbReference type="InterPro" id="IPR036291">
    <property type="entry name" value="NAD(P)-bd_dom_sf"/>
</dbReference>
<reference evidence="5" key="1">
    <citation type="submission" date="2023-05" db="EMBL/GenBank/DDBJ databases">
        <title>Comparative genomics of Bacillaceae isolates and their secondary metabolite potential.</title>
        <authorList>
            <person name="Song L."/>
            <person name="Nielsen L.J."/>
            <person name="Mohite O."/>
            <person name="Xu X."/>
            <person name="Weber T."/>
            <person name="Kovacs A.T."/>
        </authorList>
    </citation>
    <scope>NUCLEOTIDE SEQUENCE</scope>
    <source>
        <strain evidence="5">B2_4</strain>
    </source>
</reference>
<dbReference type="NCBIfam" id="TIGR03026">
    <property type="entry name" value="NDP-sugDHase"/>
    <property type="match status" value="1"/>
</dbReference>
<dbReference type="GO" id="GO:0016616">
    <property type="term" value="F:oxidoreductase activity, acting on the CH-OH group of donors, NAD or NADP as acceptor"/>
    <property type="evidence" value="ECO:0007669"/>
    <property type="project" value="InterPro"/>
</dbReference>
<dbReference type="GO" id="GO:0000271">
    <property type="term" value="P:polysaccharide biosynthetic process"/>
    <property type="evidence" value="ECO:0007669"/>
    <property type="project" value="InterPro"/>
</dbReference>
<keyword evidence="2" id="KW-0520">NAD</keyword>
<dbReference type="GO" id="GO:0016628">
    <property type="term" value="F:oxidoreductase activity, acting on the CH-CH group of donors, NAD or NADP as acceptor"/>
    <property type="evidence" value="ECO:0007669"/>
    <property type="project" value="InterPro"/>
</dbReference>
<dbReference type="SUPFAM" id="SSF52413">
    <property type="entry name" value="UDP-glucose/GDP-mannose dehydrogenase C-terminal domain"/>
    <property type="match status" value="1"/>
</dbReference>
<evidence type="ECO:0000313" key="5">
    <source>
        <dbReference type="EMBL" id="WHX50379.1"/>
    </source>
</evidence>
<evidence type="ECO:0000259" key="4">
    <source>
        <dbReference type="SMART" id="SM00984"/>
    </source>
</evidence>
<evidence type="ECO:0000256" key="3">
    <source>
        <dbReference type="PIRNR" id="PIRNR000124"/>
    </source>
</evidence>
<dbReference type="InterPro" id="IPR014027">
    <property type="entry name" value="UDP-Glc/GDP-Man_DH_C"/>
</dbReference>
<name>A0AA95L1U2_9BACL</name>
<dbReference type="KEGG" id="pwn:QNH46_06885"/>
<evidence type="ECO:0000313" key="6">
    <source>
        <dbReference type="Proteomes" id="UP001177943"/>
    </source>
</evidence>
<dbReference type="InterPro" id="IPR017476">
    <property type="entry name" value="UDP-Glc/GDP-Man"/>
</dbReference>